<proteinExistence type="predicted"/>
<name>A0A9P0EG42_NEZVI</name>
<dbReference type="GO" id="GO:0005737">
    <property type="term" value="C:cytoplasm"/>
    <property type="evidence" value="ECO:0007669"/>
    <property type="project" value="TreeGrafter"/>
</dbReference>
<dbReference type="EMBL" id="OV725078">
    <property type="protein sequence ID" value="CAH1393216.1"/>
    <property type="molecule type" value="Genomic_DNA"/>
</dbReference>
<dbReference type="GO" id="GO:0005085">
    <property type="term" value="F:guanyl-nucleotide exchange factor activity"/>
    <property type="evidence" value="ECO:0007669"/>
    <property type="project" value="UniProtKB-KW"/>
</dbReference>
<keyword evidence="4" id="KW-1185">Reference proteome</keyword>
<dbReference type="Pfam" id="PF00621">
    <property type="entry name" value="RhoGEF"/>
    <property type="match status" value="1"/>
</dbReference>
<gene>
    <name evidence="3" type="ORF">NEZAVI_LOCUS3922</name>
</gene>
<evidence type="ECO:0000259" key="2">
    <source>
        <dbReference type="PROSITE" id="PS50010"/>
    </source>
</evidence>
<evidence type="ECO:0000313" key="4">
    <source>
        <dbReference type="Proteomes" id="UP001152798"/>
    </source>
</evidence>
<organism evidence="3 4">
    <name type="scientific">Nezara viridula</name>
    <name type="common">Southern green stink bug</name>
    <name type="synonym">Cimex viridulus</name>
    <dbReference type="NCBI Taxonomy" id="85310"/>
    <lineage>
        <taxon>Eukaryota</taxon>
        <taxon>Metazoa</taxon>
        <taxon>Ecdysozoa</taxon>
        <taxon>Arthropoda</taxon>
        <taxon>Hexapoda</taxon>
        <taxon>Insecta</taxon>
        <taxon>Pterygota</taxon>
        <taxon>Neoptera</taxon>
        <taxon>Paraneoptera</taxon>
        <taxon>Hemiptera</taxon>
        <taxon>Heteroptera</taxon>
        <taxon>Panheteroptera</taxon>
        <taxon>Pentatomomorpha</taxon>
        <taxon>Pentatomoidea</taxon>
        <taxon>Pentatomidae</taxon>
        <taxon>Pentatominae</taxon>
        <taxon>Nezara</taxon>
    </lineage>
</organism>
<feature type="domain" description="DH" evidence="2">
    <location>
        <begin position="201"/>
        <end position="299"/>
    </location>
</feature>
<dbReference type="GO" id="GO:0019898">
    <property type="term" value="C:extrinsic component of membrane"/>
    <property type="evidence" value="ECO:0007669"/>
    <property type="project" value="TreeGrafter"/>
</dbReference>
<dbReference type="Gene3D" id="1.20.900.10">
    <property type="entry name" value="Dbl homology (DH) domain"/>
    <property type="match status" value="1"/>
</dbReference>
<dbReference type="GO" id="GO:0007411">
    <property type="term" value="P:axon guidance"/>
    <property type="evidence" value="ECO:0007669"/>
    <property type="project" value="TreeGrafter"/>
</dbReference>
<dbReference type="PROSITE" id="PS50010">
    <property type="entry name" value="DH_2"/>
    <property type="match status" value="1"/>
</dbReference>
<dbReference type="PANTHER" id="PTHR22826:SF106">
    <property type="entry name" value="TRIO, ISOFORM A"/>
    <property type="match status" value="1"/>
</dbReference>
<reference evidence="3" key="1">
    <citation type="submission" date="2022-01" db="EMBL/GenBank/DDBJ databases">
        <authorList>
            <person name="King R."/>
        </authorList>
    </citation>
    <scope>NUCLEOTIDE SEQUENCE</scope>
</reference>
<dbReference type="AlphaFoldDB" id="A0A9P0EG42"/>
<dbReference type="Proteomes" id="UP001152798">
    <property type="component" value="Chromosome 2"/>
</dbReference>
<sequence>MKVLPNAKWQRLLEEAQGPIMAFRGAGEVFTISQDFCSDDGVSLHRGEKVVLISTKGQDPAKLGCNALESGQSSPWPFLTYQPNRNSPATCPLYLAPILPTNVSKHLPPFVPSKPKRSLLLPMCLELINTRVRIDSEEVNLGLDIEELLDSSAAKHKMAIRPKRKYEKRNRQNRWNVQSLEDPSIKGWVPIVVLQEEEPIELLQVQETMFRKEVLLEGIKYYAKEPKSLGRTFLRMERDFDKHVSYCHEEPSAQEFLQENADVRDYFEDLASRLHDDKNLSEHLKLPIQRINDYQLLLKVSAIWDT</sequence>
<dbReference type="InterPro" id="IPR000219">
    <property type="entry name" value="DH_dom"/>
</dbReference>
<dbReference type="InterPro" id="IPR035899">
    <property type="entry name" value="DBL_dom_sf"/>
</dbReference>
<dbReference type="InterPro" id="IPR051336">
    <property type="entry name" value="RhoGEF_Guanine_NuclExch_SF"/>
</dbReference>
<evidence type="ECO:0000256" key="1">
    <source>
        <dbReference type="ARBA" id="ARBA00022658"/>
    </source>
</evidence>
<dbReference type="OrthoDB" id="2570713at2759"/>
<keyword evidence="1" id="KW-0344">Guanine-nucleotide releasing factor</keyword>
<protein>
    <recommendedName>
        <fullName evidence="2">DH domain-containing protein</fullName>
    </recommendedName>
</protein>
<dbReference type="PANTHER" id="PTHR22826">
    <property type="entry name" value="RHO GUANINE EXCHANGE FACTOR-RELATED"/>
    <property type="match status" value="1"/>
</dbReference>
<dbReference type="SUPFAM" id="SSF48065">
    <property type="entry name" value="DBL homology domain (DH-domain)"/>
    <property type="match status" value="1"/>
</dbReference>
<evidence type="ECO:0000313" key="3">
    <source>
        <dbReference type="EMBL" id="CAH1393216.1"/>
    </source>
</evidence>
<accession>A0A9P0EG42</accession>